<comment type="caution">
    <text evidence="7">The sequence shown here is derived from an EMBL/GenBank/DDBJ whole genome shotgun (WGS) entry which is preliminary data.</text>
</comment>
<gene>
    <name evidence="7" type="ORF">IW245_000417</name>
</gene>
<dbReference type="SUPFAM" id="SSF53335">
    <property type="entry name" value="S-adenosyl-L-methionine-dependent methyltransferases"/>
    <property type="match status" value="1"/>
</dbReference>
<feature type="domain" description="O-methyltransferase dimerisation" evidence="6">
    <location>
        <begin position="19"/>
        <end position="90"/>
    </location>
</feature>
<dbReference type="CDD" id="cd02440">
    <property type="entry name" value="AdoMet_MTases"/>
    <property type="match status" value="1"/>
</dbReference>
<dbReference type="InterPro" id="IPR001077">
    <property type="entry name" value="COMT_C"/>
</dbReference>
<dbReference type="EMBL" id="JADOUF010000001">
    <property type="protein sequence ID" value="MBG6134223.1"/>
    <property type="molecule type" value="Genomic_DNA"/>
</dbReference>
<evidence type="ECO:0000259" key="5">
    <source>
        <dbReference type="Pfam" id="PF00891"/>
    </source>
</evidence>
<dbReference type="GO" id="GO:0008171">
    <property type="term" value="F:O-methyltransferase activity"/>
    <property type="evidence" value="ECO:0007669"/>
    <property type="project" value="InterPro"/>
</dbReference>
<sequence length="344" mass="36772">MADDRTPVTRQALLDMMVTVRKTHILRAGVELGVFDILASGTSTAEAVAGKLGTDPRATRVLLNALAAIGLLDATDGGYLLAPGADTLLVADSPEYYGHAFRLAASDYEWDALRHLPEAVRTGGTVVDDNAESPDFGYWLDFAVAGTGNTQPMADLIAEEVTTWAAGRDTLDVLDVACGHGLYGFTIAQRDPRARVWSLDWPNVLSITAANAERLGVTDRSAQIPGDMFTAPLGGPYDVIAVTNVLHHFSHERAVELLARMRGALKPDGRLVTVAITHAGGPPAEDPVPHLFAVLMLAWTHSGEVTSAEEVAEIVAEAGFDTPSQHSLPHIPLRTFIADRRNES</sequence>
<evidence type="ECO:0000256" key="2">
    <source>
        <dbReference type="ARBA" id="ARBA00022679"/>
    </source>
</evidence>
<dbReference type="InterPro" id="IPR036390">
    <property type="entry name" value="WH_DNA-bd_sf"/>
</dbReference>
<dbReference type="Gene3D" id="1.10.10.10">
    <property type="entry name" value="Winged helix-like DNA-binding domain superfamily/Winged helix DNA-binding domain"/>
    <property type="match status" value="1"/>
</dbReference>
<dbReference type="Pfam" id="PF00891">
    <property type="entry name" value="Methyltransf_2"/>
    <property type="match status" value="1"/>
</dbReference>
<reference evidence="7" key="1">
    <citation type="submission" date="2020-11" db="EMBL/GenBank/DDBJ databases">
        <title>Sequencing the genomes of 1000 actinobacteria strains.</title>
        <authorList>
            <person name="Klenk H.-P."/>
        </authorList>
    </citation>
    <scope>NUCLEOTIDE SEQUENCE</scope>
    <source>
        <strain evidence="7">DSM 45356</strain>
    </source>
</reference>
<keyword evidence="2 7" id="KW-0808">Transferase</keyword>
<dbReference type="InterPro" id="IPR016461">
    <property type="entry name" value="COMT-like"/>
</dbReference>
<dbReference type="Gene3D" id="3.40.50.150">
    <property type="entry name" value="Vaccinia Virus protein VP39"/>
    <property type="match status" value="1"/>
</dbReference>
<dbReference type="SUPFAM" id="SSF46785">
    <property type="entry name" value="Winged helix' DNA-binding domain"/>
    <property type="match status" value="1"/>
</dbReference>
<dbReference type="InterPro" id="IPR036388">
    <property type="entry name" value="WH-like_DNA-bd_sf"/>
</dbReference>
<dbReference type="RefSeq" id="WP_197001484.1">
    <property type="nucleotide sequence ID" value="NZ_BONS01000035.1"/>
</dbReference>
<feature type="active site" description="Proton acceptor" evidence="4">
    <location>
        <position position="247"/>
    </location>
</feature>
<name>A0A8J7G5U6_9ACTN</name>
<evidence type="ECO:0000256" key="3">
    <source>
        <dbReference type="ARBA" id="ARBA00022691"/>
    </source>
</evidence>
<evidence type="ECO:0000313" key="8">
    <source>
        <dbReference type="Proteomes" id="UP000622552"/>
    </source>
</evidence>
<organism evidence="7 8">
    <name type="scientific">Longispora fulva</name>
    <dbReference type="NCBI Taxonomy" id="619741"/>
    <lineage>
        <taxon>Bacteria</taxon>
        <taxon>Bacillati</taxon>
        <taxon>Actinomycetota</taxon>
        <taxon>Actinomycetes</taxon>
        <taxon>Micromonosporales</taxon>
        <taxon>Micromonosporaceae</taxon>
        <taxon>Longispora</taxon>
    </lineage>
</organism>
<proteinExistence type="predicted"/>
<dbReference type="GO" id="GO:0046983">
    <property type="term" value="F:protein dimerization activity"/>
    <property type="evidence" value="ECO:0007669"/>
    <property type="project" value="InterPro"/>
</dbReference>
<evidence type="ECO:0000313" key="7">
    <source>
        <dbReference type="EMBL" id="MBG6134223.1"/>
    </source>
</evidence>
<dbReference type="GO" id="GO:0032259">
    <property type="term" value="P:methylation"/>
    <property type="evidence" value="ECO:0007669"/>
    <property type="project" value="UniProtKB-KW"/>
</dbReference>
<keyword evidence="8" id="KW-1185">Reference proteome</keyword>
<dbReference type="InterPro" id="IPR012967">
    <property type="entry name" value="COMT_dimerisation"/>
</dbReference>
<dbReference type="Pfam" id="PF08100">
    <property type="entry name" value="Dimerisation"/>
    <property type="match status" value="1"/>
</dbReference>
<accession>A0A8J7G5U6</accession>
<evidence type="ECO:0000256" key="4">
    <source>
        <dbReference type="PIRSR" id="PIRSR005739-1"/>
    </source>
</evidence>
<keyword evidence="3" id="KW-0949">S-adenosyl-L-methionine</keyword>
<dbReference type="PANTHER" id="PTHR43712:SF2">
    <property type="entry name" value="O-METHYLTRANSFERASE CICE"/>
    <property type="match status" value="1"/>
</dbReference>
<dbReference type="PIRSF" id="PIRSF005739">
    <property type="entry name" value="O-mtase"/>
    <property type="match status" value="1"/>
</dbReference>
<dbReference type="PROSITE" id="PS51683">
    <property type="entry name" value="SAM_OMT_II"/>
    <property type="match status" value="1"/>
</dbReference>
<dbReference type="PANTHER" id="PTHR43712">
    <property type="entry name" value="PUTATIVE (AFU_ORTHOLOGUE AFUA_4G14580)-RELATED"/>
    <property type="match status" value="1"/>
</dbReference>
<keyword evidence="1 7" id="KW-0489">Methyltransferase</keyword>
<dbReference type="Proteomes" id="UP000622552">
    <property type="component" value="Unassembled WGS sequence"/>
</dbReference>
<evidence type="ECO:0000259" key="6">
    <source>
        <dbReference type="Pfam" id="PF08100"/>
    </source>
</evidence>
<dbReference type="InterPro" id="IPR029063">
    <property type="entry name" value="SAM-dependent_MTases_sf"/>
</dbReference>
<dbReference type="AlphaFoldDB" id="A0A8J7G5U6"/>
<dbReference type="EC" id="2.1.1.-" evidence="7"/>
<feature type="domain" description="O-methyltransferase C-terminal" evidence="5">
    <location>
        <begin position="170"/>
        <end position="320"/>
    </location>
</feature>
<protein>
    <submittedName>
        <fullName evidence="7">C-methyltransferase</fullName>
        <ecNumber evidence="7">2.1.1.-</ecNumber>
    </submittedName>
</protein>
<evidence type="ECO:0000256" key="1">
    <source>
        <dbReference type="ARBA" id="ARBA00022603"/>
    </source>
</evidence>